<dbReference type="GO" id="GO:0005778">
    <property type="term" value="C:peroxisomal membrane"/>
    <property type="evidence" value="ECO:0007669"/>
    <property type="project" value="TreeGrafter"/>
</dbReference>
<dbReference type="PANTHER" id="PTHR15460:SF3">
    <property type="entry name" value="PEROXISOMAL MEMBRANE PROTEIN 4"/>
    <property type="match status" value="1"/>
</dbReference>
<dbReference type="PANTHER" id="PTHR15460">
    <property type="entry name" value="PEROXISOMAL MEMBRANE PROTEIN 4"/>
    <property type="match status" value="1"/>
</dbReference>
<proteinExistence type="predicted"/>
<keyword evidence="1" id="KW-0812">Transmembrane</keyword>
<organism evidence="2 3">
    <name type="scientific">Pachysolen tannophilus NRRL Y-2460</name>
    <dbReference type="NCBI Taxonomy" id="669874"/>
    <lineage>
        <taxon>Eukaryota</taxon>
        <taxon>Fungi</taxon>
        <taxon>Dikarya</taxon>
        <taxon>Ascomycota</taxon>
        <taxon>Saccharomycotina</taxon>
        <taxon>Pichiomycetes</taxon>
        <taxon>Pachysolenaceae</taxon>
        <taxon>Pachysolen</taxon>
    </lineage>
</organism>
<dbReference type="Proteomes" id="UP000094236">
    <property type="component" value="Unassembled WGS sequence"/>
</dbReference>
<feature type="transmembrane region" description="Helical" evidence="1">
    <location>
        <begin position="161"/>
        <end position="181"/>
    </location>
</feature>
<accession>A0A1E4U164</accession>
<dbReference type="STRING" id="669874.A0A1E4U164"/>
<keyword evidence="3" id="KW-1185">Reference proteome</keyword>
<keyword evidence="1" id="KW-1133">Transmembrane helix</keyword>
<keyword evidence="1" id="KW-0472">Membrane</keyword>
<feature type="transmembrane region" description="Helical" evidence="1">
    <location>
        <begin position="59"/>
        <end position="81"/>
    </location>
</feature>
<protein>
    <recommendedName>
        <fullName evidence="4">Peroxisomal membrane protein 4</fullName>
    </recommendedName>
</protein>
<dbReference type="OrthoDB" id="39659at2759"/>
<reference evidence="3" key="1">
    <citation type="submission" date="2016-05" db="EMBL/GenBank/DDBJ databases">
        <title>Comparative genomics of biotechnologically important yeasts.</title>
        <authorList>
            <consortium name="DOE Joint Genome Institute"/>
            <person name="Riley R."/>
            <person name="Haridas S."/>
            <person name="Wolfe K.H."/>
            <person name="Lopes M.R."/>
            <person name="Hittinger C.T."/>
            <person name="Goker M."/>
            <person name="Salamov A."/>
            <person name="Wisecaver J."/>
            <person name="Long T.M."/>
            <person name="Aerts A.L."/>
            <person name="Barry K."/>
            <person name="Choi C."/>
            <person name="Clum A."/>
            <person name="Coughlan A.Y."/>
            <person name="Deshpande S."/>
            <person name="Douglass A.P."/>
            <person name="Hanson S.J."/>
            <person name="Klenk H.-P."/>
            <person name="Labutti K."/>
            <person name="Lapidus A."/>
            <person name="Lindquist E."/>
            <person name="Lipzen A."/>
            <person name="Meier-Kolthoff J.P."/>
            <person name="Ohm R.A."/>
            <person name="Otillar R.P."/>
            <person name="Pangilinan J."/>
            <person name="Peng Y."/>
            <person name="Rokas A."/>
            <person name="Rosa C.A."/>
            <person name="Scheuner C."/>
            <person name="Sibirny A.A."/>
            <person name="Slot J.C."/>
            <person name="Stielow J.B."/>
            <person name="Sun H."/>
            <person name="Kurtzman C.P."/>
            <person name="Blackwell M."/>
            <person name="Grigoriev I.V."/>
            <person name="Jeffries T.W."/>
        </authorList>
    </citation>
    <scope>NUCLEOTIDE SEQUENCE [LARGE SCALE GENOMIC DNA]</scope>
    <source>
        <strain evidence="3">NRRL Y-2460</strain>
    </source>
</reference>
<dbReference type="AlphaFoldDB" id="A0A1E4U164"/>
<sequence>MDIEPIERILYRAFQSSKNGLIYGSRLRFAHSLVVSLMFKPNAPLSKRIRTIIRSTKKHAELLFCFAGVYKLLLLFLNNYVSRGNVKILKQKGLKELISGAIGGFLIYSGVSTHFDGAIAQQITLYCGARVMLALGKLVAKKLGQRNLNGSIQQKQTQLKIENYSWIVYSTLTWGIVMYLFETNADLLQYSLRNSMEYIYQNDNSSQLSSLARFFS</sequence>
<evidence type="ECO:0000313" key="3">
    <source>
        <dbReference type="Proteomes" id="UP000094236"/>
    </source>
</evidence>
<gene>
    <name evidence="2" type="ORF">PACTADRAFT_73423</name>
</gene>
<evidence type="ECO:0000313" key="2">
    <source>
        <dbReference type="EMBL" id="ODV97727.1"/>
    </source>
</evidence>
<dbReference type="EMBL" id="KV454011">
    <property type="protein sequence ID" value="ODV97727.1"/>
    <property type="molecule type" value="Genomic_DNA"/>
</dbReference>
<evidence type="ECO:0008006" key="4">
    <source>
        <dbReference type="Google" id="ProtNLM"/>
    </source>
</evidence>
<dbReference type="InterPro" id="IPR019531">
    <property type="entry name" value="Pmp4"/>
</dbReference>
<evidence type="ECO:0000256" key="1">
    <source>
        <dbReference type="SAM" id="Phobius"/>
    </source>
</evidence>
<feature type="transmembrane region" description="Helical" evidence="1">
    <location>
        <begin position="93"/>
        <end position="111"/>
    </location>
</feature>
<name>A0A1E4U164_PACTA</name>